<accession>A0A6N3K7S1</accession>
<gene>
    <name evidence="2" type="ORF">DVH21_29850</name>
</gene>
<feature type="compositionally biased region" description="Basic and acidic residues" evidence="1">
    <location>
        <begin position="43"/>
        <end position="52"/>
    </location>
</feature>
<reference evidence="2 3" key="1">
    <citation type="submission" date="2018-07" db="EMBL/GenBank/DDBJ databases">
        <authorList>
            <person name="Ye Y."/>
        </authorList>
    </citation>
    <scope>NUCLEOTIDE SEQUENCE [LARGE SCALE GENOMIC DNA]</scope>
    <source>
        <strain evidence="3">H14(2018)</strain>
    </source>
</reference>
<proteinExistence type="predicted"/>
<organism evidence="2 3">
    <name type="scientific">Micromonospora aurantiaca</name>
    <name type="common">nom. illeg.</name>
    <dbReference type="NCBI Taxonomy" id="47850"/>
    <lineage>
        <taxon>Bacteria</taxon>
        <taxon>Bacillati</taxon>
        <taxon>Actinomycetota</taxon>
        <taxon>Actinomycetes</taxon>
        <taxon>Micromonosporales</taxon>
        <taxon>Micromonosporaceae</taxon>
        <taxon>Micromonospora</taxon>
    </lineage>
</organism>
<dbReference type="EMBL" id="CP031263">
    <property type="protein sequence ID" value="AXH93760.1"/>
    <property type="molecule type" value="Genomic_DNA"/>
</dbReference>
<protein>
    <submittedName>
        <fullName evidence="2">Uncharacterized protein</fullName>
    </submittedName>
</protein>
<evidence type="ECO:0000313" key="3">
    <source>
        <dbReference type="Proteomes" id="UP000253958"/>
    </source>
</evidence>
<sequence>MVGALAADERERAGVAAGRDGGERVGQAGHRVSSVGRWPPVKATRDAGEDRRPPRRAAAWGSYARGWAAGSAGHQQDRCAGMTITVRDRQAPWNPIARHRVRILA</sequence>
<evidence type="ECO:0000313" key="2">
    <source>
        <dbReference type="EMBL" id="AXH93760.1"/>
    </source>
</evidence>
<evidence type="ECO:0000256" key="1">
    <source>
        <dbReference type="SAM" id="MobiDB-lite"/>
    </source>
</evidence>
<feature type="region of interest" description="Disordered" evidence="1">
    <location>
        <begin position="1"/>
        <end position="56"/>
    </location>
</feature>
<dbReference type="AlphaFoldDB" id="A0A6N3K7S1"/>
<reference evidence="2 3" key="2">
    <citation type="submission" date="2018-08" db="EMBL/GenBank/DDBJ databases">
        <title>Streptomyces kandeliansis sp. nov., an endophytic bacterium isolated from mangrove plant.</title>
        <authorList>
            <person name="Wang R."/>
        </authorList>
    </citation>
    <scope>NUCLEOTIDE SEQUENCE [LARGE SCALE GENOMIC DNA]</scope>
    <source>
        <strain evidence="3">H14(2018)</strain>
    </source>
</reference>
<name>A0A6N3K7S1_9ACTN</name>
<dbReference type="Proteomes" id="UP000253958">
    <property type="component" value="Chromosome"/>
</dbReference>